<dbReference type="AlphaFoldDB" id="A0A917UR59"/>
<dbReference type="Pfam" id="PF25601">
    <property type="entry name" value="AAA_lid_14"/>
    <property type="match status" value="1"/>
</dbReference>
<dbReference type="EMBL" id="BMPO01000001">
    <property type="protein sequence ID" value="GGJ78745.1"/>
    <property type="molecule type" value="Genomic_DNA"/>
</dbReference>
<dbReference type="GO" id="GO:0006355">
    <property type="term" value="P:regulation of DNA-templated transcription"/>
    <property type="evidence" value="ECO:0007669"/>
    <property type="project" value="InterPro"/>
</dbReference>
<keyword evidence="1" id="KW-0547">Nucleotide-binding</keyword>
<sequence>MEQMLRFARLGNSAEADGLDLETVASVAAPLNVDILLRGETGTGKDTLAEMIHSLSGRKGQFVAINCAAIPETLAESQLFGVTTGAFTGATQSRPGYIETANKGTLYLDEIDSMPLNLQAKLLRVLEARGVQRLGSTQFIPVDMNVIASAQNSLTEMVERGQFRQDLYFRINVVSIELPALRTRRERIAPLFISFIRREASELDRTTELPSPKLLQALVSYSWPGNVRELRSAAKRYVLGLNPLPHVESTRSSNRLKLKDNLEQFEKLLIEDCLRRHHRCINAAASELAISRRTLYHRMKYLNISRRDEEA</sequence>
<evidence type="ECO:0000256" key="1">
    <source>
        <dbReference type="ARBA" id="ARBA00022741"/>
    </source>
</evidence>
<dbReference type="InterPro" id="IPR025943">
    <property type="entry name" value="Sigma_54_int_dom_ATP-bd_2"/>
</dbReference>
<dbReference type="Gene3D" id="1.10.10.60">
    <property type="entry name" value="Homeodomain-like"/>
    <property type="match status" value="1"/>
</dbReference>
<dbReference type="InterPro" id="IPR027417">
    <property type="entry name" value="P-loop_NTPase"/>
</dbReference>
<dbReference type="RefSeq" id="WP_229779111.1">
    <property type="nucleotide sequence ID" value="NZ_BMPO01000001.1"/>
</dbReference>
<evidence type="ECO:0000256" key="3">
    <source>
        <dbReference type="ARBA" id="ARBA00023015"/>
    </source>
</evidence>
<dbReference type="SUPFAM" id="SSF52540">
    <property type="entry name" value="P-loop containing nucleoside triphosphate hydrolases"/>
    <property type="match status" value="1"/>
</dbReference>
<dbReference type="InterPro" id="IPR058031">
    <property type="entry name" value="AAA_lid_NorR"/>
</dbReference>
<dbReference type="PROSITE" id="PS00675">
    <property type="entry name" value="SIGMA54_INTERACT_1"/>
    <property type="match status" value="1"/>
</dbReference>
<dbReference type="PANTHER" id="PTHR32071:SF57">
    <property type="entry name" value="C4-DICARBOXYLATE TRANSPORT TRANSCRIPTIONAL REGULATORY PROTEIN DCTD"/>
    <property type="match status" value="1"/>
</dbReference>
<dbReference type="InterPro" id="IPR003593">
    <property type="entry name" value="AAA+_ATPase"/>
</dbReference>
<dbReference type="InterPro" id="IPR002078">
    <property type="entry name" value="Sigma_54_int"/>
</dbReference>
<evidence type="ECO:0000313" key="6">
    <source>
        <dbReference type="EMBL" id="GGJ78745.1"/>
    </source>
</evidence>
<comment type="caution">
    <text evidence="6">The sequence shown here is derived from an EMBL/GenBank/DDBJ whole genome shotgun (WGS) entry which is preliminary data.</text>
</comment>
<dbReference type="InterPro" id="IPR002197">
    <property type="entry name" value="HTH_Fis"/>
</dbReference>
<dbReference type="InterPro" id="IPR009057">
    <property type="entry name" value="Homeodomain-like_sf"/>
</dbReference>
<keyword evidence="2" id="KW-0067">ATP-binding</keyword>
<keyword evidence="4" id="KW-0804">Transcription</keyword>
<dbReference type="Gene3D" id="3.40.50.300">
    <property type="entry name" value="P-loop containing nucleotide triphosphate hydrolases"/>
    <property type="match status" value="1"/>
</dbReference>
<dbReference type="InterPro" id="IPR025662">
    <property type="entry name" value="Sigma_54_int_dom_ATP-bd_1"/>
</dbReference>
<name>A0A917UR59_9PSED</name>
<dbReference type="SMART" id="SM00382">
    <property type="entry name" value="AAA"/>
    <property type="match status" value="1"/>
</dbReference>
<evidence type="ECO:0000256" key="4">
    <source>
        <dbReference type="ARBA" id="ARBA00023163"/>
    </source>
</evidence>
<evidence type="ECO:0000259" key="5">
    <source>
        <dbReference type="PROSITE" id="PS50045"/>
    </source>
</evidence>
<accession>A0A917UR59</accession>
<reference evidence="6" key="2">
    <citation type="submission" date="2020-09" db="EMBL/GenBank/DDBJ databases">
        <authorList>
            <person name="Sun Q."/>
            <person name="Ohkuma M."/>
        </authorList>
    </citation>
    <scope>NUCLEOTIDE SEQUENCE</scope>
    <source>
        <strain evidence="6">JCM 30078</strain>
    </source>
</reference>
<dbReference type="GO" id="GO:0043565">
    <property type="term" value="F:sequence-specific DNA binding"/>
    <property type="evidence" value="ECO:0007669"/>
    <property type="project" value="InterPro"/>
</dbReference>
<dbReference type="PROSITE" id="PS50045">
    <property type="entry name" value="SIGMA54_INTERACT_4"/>
    <property type="match status" value="1"/>
</dbReference>
<reference evidence="6" key="1">
    <citation type="journal article" date="2014" name="Int. J. Syst. Evol. Microbiol.">
        <title>Complete genome sequence of Corynebacterium casei LMG S-19264T (=DSM 44701T), isolated from a smear-ripened cheese.</title>
        <authorList>
            <consortium name="US DOE Joint Genome Institute (JGI-PGF)"/>
            <person name="Walter F."/>
            <person name="Albersmeier A."/>
            <person name="Kalinowski J."/>
            <person name="Ruckert C."/>
        </authorList>
    </citation>
    <scope>NUCLEOTIDE SEQUENCE</scope>
    <source>
        <strain evidence="6">JCM 30078</strain>
    </source>
</reference>
<dbReference type="PANTHER" id="PTHR32071">
    <property type="entry name" value="TRANSCRIPTIONAL REGULATORY PROTEIN"/>
    <property type="match status" value="1"/>
</dbReference>
<dbReference type="Gene3D" id="1.10.8.60">
    <property type="match status" value="1"/>
</dbReference>
<keyword evidence="3" id="KW-0805">Transcription regulation</keyword>
<dbReference type="SUPFAM" id="SSF46689">
    <property type="entry name" value="Homeodomain-like"/>
    <property type="match status" value="1"/>
</dbReference>
<keyword evidence="7" id="KW-1185">Reference proteome</keyword>
<protein>
    <submittedName>
        <fullName evidence="6">Sigma-54-dependent Fis family transcriptional regulator</fullName>
    </submittedName>
</protein>
<dbReference type="GO" id="GO:0005524">
    <property type="term" value="F:ATP binding"/>
    <property type="evidence" value="ECO:0007669"/>
    <property type="project" value="UniProtKB-KW"/>
</dbReference>
<gene>
    <name evidence="6" type="primary">HrpR</name>
    <name evidence="6" type="ORF">GCM10009304_00840</name>
</gene>
<dbReference type="Proteomes" id="UP000635983">
    <property type="component" value="Unassembled WGS sequence"/>
</dbReference>
<dbReference type="FunFam" id="3.40.50.300:FF:000006">
    <property type="entry name" value="DNA-binding transcriptional regulator NtrC"/>
    <property type="match status" value="1"/>
</dbReference>
<feature type="domain" description="Sigma-54 factor interaction" evidence="5">
    <location>
        <begin position="21"/>
        <end position="239"/>
    </location>
</feature>
<dbReference type="Pfam" id="PF00158">
    <property type="entry name" value="Sigma54_activat"/>
    <property type="match status" value="1"/>
</dbReference>
<dbReference type="CDD" id="cd00009">
    <property type="entry name" value="AAA"/>
    <property type="match status" value="1"/>
</dbReference>
<dbReference type="Pfam" id="PF02954">
    <property type="entry name" value="HTH_8"/>
    <property type="match status" value="1"/>
</dbReference>
<evidence type="ECO:0000313" key="7">
    <source>
        <dbReference type="Proteomes" id="UP000635983"/>
    </source>
</evidence>
<dbReference type="PROSITE" id="PS00676">
    <property type="entry name" value="SIGMA54_INTERACT_2"/>
    <property type="match status" value="1"/>
</dbReference>
<organism evidence="6 7">
    <name type="scientific">Pseudomonas matsuisoli</name>
    <dbReference type="NCBI Taxonomy" id="1515666"/>
    <lineage>
        <taxon>Bacteria</taxon>
        <taxon>Pseudomonadati</taxon>
        <taxon>Pseudomonadota</taxon>
        <taxon>Gammaproteobacteria</taxon>
        <taxon>Pseudomonadales</taxon>
        <taxon>Pseudomonadaceae</taxon>
        <taxon>Pseudomonas</taxon>
    </lineage>
</organism>
<proteinExistence type="predicted"/>
<evidence type="ECO:0000256" key="2">
    <source>
        <dbReference type="ARBA" id="ARBA00022840"/>
    </source>
</evidence>